<protein>
    <recommendedName>
        <fullName evidence="4">Putative pterin-4-alpha-carbinolamine dehydratase</fullName>
        <shortName evidence="4">PHS</shortName>
        <ecNumber evidence="4">4.2.1.96</ecNumber>
    </recommendedName>
    <alternativeName>
        <fullName evidence="4">4-alpha-hydroxy-tetrahydropterin dehydratase</fullName>
    </alternativeName>
    <alternativeName>
        <fullName evidence="4">Pterin carbinolamine dehydratase</fullName>
        <shortName evidence="4">PCD</shortName>
    </alternativeName>
</protein>
<dbReference type="Pfam" id="PF01329">
    <property type="entry name" value="Pterin_4a"/>
    <property type="match status" value="1"/>
</dbReference>
<dbReference type="InterPro" id="IPR050376">
    <property type="entry name" value="Pterin-4-alpha-carb_dehyd"/>
</dbReference>
<dbReference type="AlphaFoldDB" id="A0AAN1WK73"/>
<dbReference type="RefSeq" id="WP_236984004.1">
    <property type="nucleotide sequence ID" value="NZ_AP023086.1"/>
</dbReference>
<keyword evidence="3 4" id="KW-0456">Lyase</keyword>
<dbReference type="Proteomes" id="UP001320119">
    <property type="component" value="Chromosome"/>
</dbReference>
<evidence type="ECO:0000256" key="3">
    <source>
        <dbReference type="ARBA" id="ARBA00023239"/>
    </source>
</evidence>
<evidence type="ECO:0000256" key="1">
    <source>
        <dbReference type="ARBA" id="ARBA00001554"/>
    </source>
</evidence>
<sequence>MSNLAKQECQACQVGATPLAGAELTQALQELPDWELQSNPQKSNPQPMLVRHYAFKDFTAALRFANTIGTLADKHNHHPRIMIEWGKLTVQWWTHKINNVHLTDAILAAKTDELFSSHE</sequence>
<accession>A0AAN1WK73</accession>
<comment type="catalytic activity">
    <reaction evidence="1 4">
        <text>(4aS,6R)-4a-hydroxy-L-erythro-5,6,7,8-tetrahydrobiopterin = (6R)-L-erythro-6,7-dihydrobiopterin + H2O</text>
        <dbReference type="Rhea" id="RHEA:11920"/>
        <dbReference type="ChEBI" id="CHEBI:15377"/>
        <dbReference type="ChEBI" id="CHEBI:15642"/>
        <dbReference type="ChEBI" id="CHEBI:43120"/>
        <dbReference type="EC" id="4.2.1.96"/>
    </reaction>
</comment>
<gene>
    <name evidence="5" type="ORF">MARGE09_P3290</name>
</gene>
<dbReference type="InterPro" id="IPR001533">
    <property type="entry name" value="Pterin_deHydtase"/>
</dbReference>
<proteinExistence type="inferred from homology"/>
<dbReference type="InterPro" id="IPR036428">
    <property type="entry name" value="PCD_sf"/>
</dbReference>
<dbReference type="PANTHER" id="PTHR42805">
    <property type="entry name" value="PTERIN-4-ALPHA-CARBINOLAMINE DEHYDRATASE-RELATED"/>
    <property type="match status" value="1"/>
</dbReference>
<dbReference type="EMBL" id="AP023086">
    <property type="protein sequence ID" value="BCD99089.1"/>
    <property type="molecule type" value="Genomic_DNA"/>
</dbReference>
<dbReference type="GO" id="GO:0006729">
    <property type="term" value="P:tetrahydrobiopterin biosynthetic process"/>
    <property type="evidence" value="ECO:0007669"/>
    <property type="project" value="InterPro"/>
</dbReference>
<dbReference type="HAMAP" id="MF_00434">
    <property type="entry name" value="Pterin_4_alpha"/>
    <property type="match status" value="1"/>
</dbReference>
<dbReference type="KEGG" id="marq:MARGE09_P3290"/>
<keyword evidence="6" id="KW-1185">Reference proteome</keyword>
<comment type="similarity">
    <text evidence="2 4">Belongs to the pterin-4-alpha-carbinolamine dehydratase family.</text>
</comment>
<dbReference type="PANTHER" id="PTHR42805:SF1">
    <property type="entry name" value="PTERIN-4-ALPHA-CARBINOLAMINE DEHYDRATASE-RELATED"/>
    <property type="match status" value="1"/>
</dbReference>
<name>A0AAN1WK73_9GAMM</name>
<dbReference type="EC" id="4.2.1.96" evidence="4"/>
<dbReference type="GO" id="GO:0008124">
    <property type="term" value="F:4-alpha-hydroxytetrahydrobiopterin dehydratase activity"/>
    <property type="evidence" value="ECO:0007669"/>
    <property type="project" value="UniProtKB-UniRule"/>
</dbReference>
<evidence type="ECO:0000256" key="4">
    <source>
        <dbReference type="HAMAP-Rule" id="MF_00434"/>
    </source>
</evidence>
<evidence type="ECO:0000313" key="5">
    <source>
        <dbReference type="EMBL" id="BCD99089.1"/>
    </source>
</evidence>
<organism evidence="5 6">
    <name type="scientific">Marinagarivorans cellulosilyticus</name>
    <dbReference type="NCBI Taxonomy" id="2721545"/>
    <lineage>
        <taxon>Bacteria</taxon>
        <taxon>Pseudomonadati</taxon>
        <taxon>Pseudomonadota</taxon>
        <taxon>Gammaproteobacteria</taxon>
        <taxon>Cellvibrionales</taxon>
        <taxon>Cellvibrionaceae</taxon>
        <taxon>Marinagarivorans</taxon>
    </lineage>
</organism>
<reference evidence="5 6" key="1">
    <citation type="journal article" date="2022" name="IScience">
        <title>An ultrasensitive nanofiber-based assay for enzymatic hydrolysis and deep-sea microbial degradation of cellulose.</title>
        <authorList>
            <person name="Tsudome M."/>
            <person name="Tachioka M."/>
            <person name="Miyazaki M."/>
            <person name="Uchimura K."/>
            <person name="Tsuda M."/>
            <person name="Takaki Y."/>
            <person name="Deguchi S."/>
        </authorList>
    </citation>
    <scope>NUCLEOTIDE SEQUENCE [LARGE SCALE GENOMIC DNA]</scope>
    <source>
        <strain evidence="5 6">GE09</strain>
    </source>
</reference>
<evidence type="ECO:0000313" key="6">
    <source>
        <dbReference type="Proteomes" id="UP001320119"/>
    </source>
</evidence>
<dbReference type="Gene3D" id="3.30.1360.20">
    <property type="entry name" value="Transcriptional coactivator/pterin dehydratase"/>
    <property type="match status" value="1"/>
</dbReference>
<dbReference type="SUPFAM" id="SSF55248">
    <property type="entry name" value="PCD-like"/>
    <property type="match status" value="1"/>
</dbReference>
<evidence type="ECO:0000256" key="2">
    <source>
        <dbReference type="ARBA" id="ARBA00006472"/>
    </source>
</evidence>